<dbReference type="SUPFAM" id="SSF52540">
    <property type="entry name" value="P-loop containing nucleoside triphosphate hydrolases"/>
    <property type="match status" value="1"/>
</dbReference>
<feature type="domain" description="OmpR/PhoB-type" evidence="4">
    <location>
        <begin position="20"/>
        <end position="92"/>
    </location>
</feature>
<reference evidence="6 7" key="1">
    <citation type="submission" date="2023-03" db="EMBL/GenBank/DDBJ databases">
        <title>Genome sequence of Microbacterium sp. KACC 23027.</title>
        <authorList>
            <person name="Kim S."/>
            <person name="Heo J."/>
            <person name="Kwon S.-W."/>
        </authorList>
    </citation>
    <scope>NUCLEOTIDE SEQUENCE [LARGE SCALE GENOMIC DNA]</scope>
    <source>
        <strain evidence="6 7">KACC 23027</strain>
    </source>
</reference>
<dbReference type="InterPro" id="IPR005158">
    <property type="entry name" value="BTAD"/>
</dbReference>
<dbReference type="Pfam" id="PF03704">
    <property type="entry name" value="BTAD"/>
    <property type="match status" value="1"/>
</dbReference>
<name>A0ABY8BZ13_9MICO</name>
<dbReference type="SUPFAM" id="SSF46894">
    <property type="entry name" value="C-terminal effector domain of the bipartite response regulators"/>
    <property type="match status" value="1"/>
</dbReference>
<protein>
    <submittedName>
        <fullName evidence="6">BTAD domain-containing putative transcriptional regulator</fullName>
    </submittedName>
</protein>
<dbReference type="SMART" id="SM01043">
    <property type="entry name" value="BTAD"/>
    <property type="match status" value="1"/>
</dbReference>
<evidence type="ECO:0000256" key="3">
    <source>
        <dbReference type="SAM" id="Coils"/>
    </source>
</evidence>
<dbReference type="Gene3D" id="1.10.10.10">
    <property type="entry name" value="Winged helix-like DNA-binding domain superfamily/Winged helix DNA-binding domain"/>
    <property type="match status" value="1"/>
</dbReference>
<dbReference type="PRINTS" id="PR00364">
    <property type="entry name" value="DISEASERSIST"/>
</dbReference>
<dbReference type="EMBL" id="CP119108">
    <property type="protein sequence ID" value="WEG09413.1"/>
    <property type="molecule type" value="Genomic_DNA"/>
</dbReference>
<dbReference type="InterPro" id="IPR036388">
    <property type="entry name" value="WH-like_DNA-bd_sf"/>
</dbReference>
<feature type="domain" description="Bacterial transcriptional activator" evidence="5">
    <location>
        <begin position="97"/>
        <end position="254"/>
    </location>
</feature>
<keyword evidence="2" id="KW-0238">DNA-binding</keyword>
<evidence type="ECO:0000313" key="7">
    <source>
        <dbReference type="Proteomes" id="UP001214553"/>
    </source>
</evidence>
<keyword evidence="3" id="KW-0175">Coiled coil</keyword>
<evidence type="ECO:0000259" key="4">
    <source>
        <dbReference type="SMART" id="SM00862"/>
    </source>
</evidence>
<keyword evidence="7" id="KW-1185">Reference proteome</keyword>
<evidence type="ECO:0000256" key="2">
    <source>
        <dbReference type="ARBA" id="ARBA00023125"/>
    </source>
</evidence>
<dbReference type="SUPFAM" id="SSF48452">
    <property type="entry name" value="TPR-like"/>
    <property type="match status" value="2"/>
</dbReference>
<evidence type="ECO:0000259" key="5">
    <source>
        <dbReference type="SMART" id="SM01043"/>
    </source>
</evidence>
<dbReference type="PANTHER" id="PTHR47691:SF3">
    <property type="entry name" value="HTH-TYPE TRANSCRIPTIONAL REGULATOR RV0890C-RELATED"/>
    <property type="match status" value="1"/>
</dbReference>
<dbReference type="InterPro" id="IPR016032">
    <property type="entry name" value="Sig_transdc_resp-reg_C-effctor"/>
</dbReference>
<proteinExistence type="inferred from homology"/>
<gene>
    <name evidence="6" type="ORF">PU630_02255</name>
</gene>
<dbReference type="RefSeq" id="WP_275278737.1">
    <property type="nucleotide sequence ID" value="NZ_CP119108.1"/>
</dbReference>
<organism evidence="6 7">
    <name type="scientific">Microbacterium horticulturae</name>
    <dbReference type="NCBI Taxonomy" id="3028316"/>
    <lineage>
        <taxon>Bacteria</taxon>
        <taxon>Bacillati</taxon>
        <taxon>Actinomycetota</taxon>
        <taxon>Actinomycetes</taxon>
        <taxon>Micrococcales</taxon>
        <taxon>Microbacteriaceae</taxon>
        <taxon>Microbacterium</taxon>
    </lineage>
</organism>
<comment type="similarity">
    <text evidence="1">Belongs to the AfsR/DnrI/RedD regulatory family.</text>
</comment>
<evidence type="ECO:0000313" key="6">
    <source>
        <dbReference type="EMBL" id="WEG09413.1"/>
    </source>
</evidence>
<sequence length="1077" mass="114043">MSSDGLRVAVLGPVTVEAEGARIDLAGANTRALVAALALAPRTARSADALADDIWGDDPPKNPRAALQTLVSRVRAAAGADAVRSMPGGYALGDASTDLDEAASLLDNTVRSRADASARDQDPHTAQAHIRDPLAALDAAHALWRGEPGADLEPAPVAAAVRDAAASLRARLDAARAEALRAAGRLDEAVEALQARADAHPYDETAHLQLMRALADAGRAAEALRVFASLRVRLRDDLGADPGEEITRVNATLLRGESPKTTTRLRIGLQAAPNALLGRSDDLAAIERLLTQSRVVTILGTGGLGKTRLAQAVAAASPSPAVVVVPLAGVRDDGDVVPAIAGALGISEASGGGTLPDLRLAPALRARMLAQLAEQQTLLVLDNCEQVIDGVARWTADALAAVPTLRVLTTSRTPLAIAGEVVYPLAPLALEHADAPAVRLFLERARAVRPAASLSLAVVTRLCSHLDGLPLAIELAAARVRTMTPEQIEQRLQDRFALLTTGDRAAPERHRTLEAVIGWSWELLDDHSHRAMAVLSVLPAGFSADTAAAVLCAPADDVIERLVSQSLLIAAERPAGLRFRMLETIREYALARLADDPDGVEKAWDAAADWARTFSIEQLGHAFELASHTKVRAEHDNLIAVLRRAIDRGDDDTTIPLFALLAQAWMVQGALTEMMSFTEDAVAAAIRTPDGRVSADALIIVLIVGTLLGQFAPGPVALRSLARVRALRRRHPDLQPMIGALADAVVRVFAAWAARQTDRIEVALESMRTDANPATRLVGESLVAQLAENDGRPDVALQAALRVEELADETGAEWFAAMAAASVAALASQTGQPALALEWLDRADEGYDRFGAVEQQRQLVWLRASNLAALGDVAAARALYTELAGTSEHAEDGAEIAAIGVYGVAEIARLDGDREAEAAGFERALTMLDAALERVSPWHLMARAGALSAVVFDGLMTVAQRRDWARRLRSRTLVTMRLRSNATDRPALGSVLVGWSAWMMRDAADTDRGLEALALGQALGARQDMHSLSWIEHEARAAELVGPERLAAAQEAASALDRDELFARALAVLRAPVAPGA</sequence>
<dbReference type="InterPro" id="IPR001867">
    <property type="entry name" value="OmpR/PhoB-type_DNA-bd"/>
</dbReference>
<evidence type="ECO:0000256" key="1">
    <source>
        <dbReference type="ARBA" id="ARBA00005820"/>
    </source>
</evidence>
<dbReference type="InterPro" id="IPR027417">
    <property type="entry name" value="P-loop_NTPase"/>
</dbReference>
<feature type="coiled-coil region" evidence="3">
    <location>
        <begin position="158"/>
        <end position="196"/>
    </location>
</feature>
<dbReference type="Proteomes" id="UP001214553">
    <property type="component" value="Chromosome"/>
</dbReference>
<dbReference type="PANTHER" id="PTHR47691">
    <property type="entry name" value="REGULATOR-RELATED"/>
    <property type="match status" value="1"/>
</dbReference>
<dbReference type="Gene3D" id="1.25.40.10">
    <property type="entry name" value="Tetratricopeptide repeat domain"/>
    <property type="match status" value="2"/>
</dbReference>
<accession>A0ABY8BZ13</accession>
<dbReference type="SMART" id="SM00862">
    <property type="entry name" value="Trans_reg_C"/>
    <property type="match status" value="1"/>
</dbReference>
<dbReference type="InterPro" id="IPR011990">
    <property type="entry name" value="TPR-like_helical_dom_sf"/>
</dbReference>